<name>A0A4Y8WRQ9_9PORP</name>
<keyword evidence="3 7" id="KW-0808">Transferase</keyword>
<dbReference type="OrthoDB" id="871140at2"/>
<dbReference type="PANTHER" id="PTHR30589">
    <property type="entry name" value="PROLIPOPROTEIN DIACYLGLYCERYL TRANSFERASE"/>
    <property type="match status" value="1"/>
</dbReference>
<dbReference type="STRING" id="1122973.GCA_000379925_00510"/>
<evidence type="ECO:0000313" key="9">
    <source>
        <dbReference type="Proteomes" id="UP000297225"/>
    </source>
</evidence>
<organism evidence="8 9">
    <name type="scientific">Porphyromonas levii</name>
    <dbReference type="NCBI Taxonomy" id="28114"/>
    <lineage>
        <taxon>Bacteria</taxon>
        <taxon>Pseudomonadati</taxon>
        <taxon>Bacteroidota</taxon>
        <taxon>Bacteroidia</taxon>
        <taxon>Bacteroidales</taxon>
        <taxon>Porphyromonadaceae</taxon>
        <taxon>Porphyromonas</taxon>
    </lineage>
</organism>
<dbReference type="GO" id="GO:0042158">
    <property type="term" value="P:lipoprotein biosynthetic process"/>
    <property type="evidence" value="ECO:0007669"/>
    <property type="project" value="UniProtKB-UniRule"/>
</dbReference>
<sequence length="287" mass="32422">MIGVITWTLDPILFQFGGIRVGWYGILFAVGLIVFGGGILGKMWKHEGLSEQSYNWLVVYILVATVVGARLGHCLFYEPAYYLANPLEILQTWKGGLASHGGVIGIMVAVYLYSKKVSKQSMLWTFDRLCVPTGLVAAMIRLGNLANHEIYGHATDVPWAFRFIENIPQWQMGAEPIFTAPSHPTQLYEALTYLLTFGVCMWLYWKKDAYKHEGLIFGVAMIMIFVARFLIEFVKNDQVGFEADMSLNMGQWLSLPFILIGIAAVVFSLKRPVKEYQRGGNSIYEKR</sequence>
<dbReference type="HAMAP" id="MF_01147">
    <property type="entry name" value="Lgt"/>
    <property type="match status" value="1"/>
</dbReference>
<dbReference type="Pfam" id="PF01790">
    <property type="entry name" value="LGT"/>
    <property type="match status" value="1"/>
</dbReference>
<dbReference type="NCBIfam" id="TIGR00544">
    <property type="entry name" value="lgt"/>
    <property type="match status" value="1"/>
</dbReference>
<dbReference type="PANTHER" id="PTHR30589:SF0">
    <property type="entry name" value="PHOSPHATIDYLGLYCEROL--PROLIPOPROTEIN DIACYLGLYCERYL TRANSFERASE"/>
    <property type="match status" value="1"/>
</dbReference>
<keyword evidence="6 7" id="KW-0472">Membrane</keyword>
<evidence type="ECO:0000256" key="6">
    <source>
        <dbReference type="ARBA" id="ARBA00023136"/>
    </source>
</evidence>
<evidence type="ECO:0000256" key="1">
    <source>
        <dbReference type="ARBA" id="ARBA00007150"/>
    </source>
</evidence>
<accession>A0A4Y8WRQ9</accession>
<dbReference type="EMBL" id="SPNC01000013">
    <property type="protein sequence ID" value="TFH96777.1"/>
    <property type="molecule type" value="Genomic_DNA"/>
</dbReference>
<feature type="binding site" evidence="7">
    <location>
        <position position="141"/>
    </location>
    <ligand>
        <name>a 1,2-diacyl-sn-glycero-3-phospho-(1'-sn-glycerol)</name>
        <dbReference type="ChEBI" id="CHEBI:64716"/>
    </ligand>
</feature>
<dbReference type="GO" id="GO:0005886">
    <property type="term" value="C:plasma membrane"/>
    <property type="evidence" value="ECO:0007669"/>
    <property type="project" value="UniProtKB-SubCell"/>
</dbReference>
<dbReference type="Proteomes" id="UP000297225">
    <property type="component" value="Unassembled WGS sequence"/>
</dbReference>
<feature type="transmembrane region" description="Helical" evidence="7">
    <location>
        <begin position="251"/>
        <end position="269"/>
    </location>
</feature>
<comment type="similarity">
    <text evidence="1 7">Belongs to the Lgt family.</text>
</comment>
<dbReference type="RefSeq" id="WP_134849728.1">
    <property type="nucleotide sequence ID" value="NZ_CP197400.1"/>
</dbReference>
<feature type="transmembrane region" description="Helical" evidence="7">
    <location>
        <begin position="53"/>
        <end position="73"/>
    </location>
</feature>
<dbReference type="GO" id="GO:0008961">
    <property type="term" value="F:phosphatidylglycerol-prolipoprotein diacylglyceryl transferase activity"/>
    <property type="evidence" value="ECO:0007669"/>
    <property type="project" value="UniProtKB-UniRule"/>
</dbReference>
<protein>
    <recommendedName>
        <fullName evidence="7">Phosphatidylglycerol--prolipoprotein diacylglyceryl transferase</fullName>
        <ecNumber evidence="7">2.5.1.145</ecNumber>
    </recommendedName>
</protein>
<evidence type="ECO:0000256" key="4">
    <source>
        <dbReference type="ARBA" id="ARBA00022692"/>
    </source>
</evidence>
<comment type="pathway">
    <text evidence="7">Protein modification; lipoprotein biosynthesis (diacylglyceryl transfer).</text>
</comment>
<evidence type="ECO:0000313" key="8">
    <source>
        <dbReference type="EMBL" id="TFH96777.1"/>
    </source>
</evidence>
<comment type="catalytic activity">
    <reaction evidence="7">
        <text>L-cysteinyl-[prolipoprotein] + a 1,2-diacyl-sn-glycero-3-phospho-(1'-sn-glycerol) = an S-1,2-diacyl-sn-glyceryl-L-cysteinyl-[prolipoprotein] + sn-glycerol 1-phosphate + H(+)</text>
        <dbReference type="Rhea" id="RHEA:56712"/>
        <dbReference type="Rhea" id="RHEA-COMP:14679"/>
        <dbReference type="Rhea" id="RHEA-COMP:14680"/>
        <dbReference type="ChEBI" id="CHEBI:15378"/>
        <dbReference type="ChEBI" id="CHEBI:29950"/>
        <dbReference type="ChEBI" id="CHEBI:57685"/>
        <dbReference type="ChEBI" id="CHEBI:64716"/>
        <dbReference type="ChEBI" id="CHEBI:140658"/>
        <dbReference type="EC" id="2.5.1.145"/>
    </reaction>
</comment>
<dbReference type="InterPro" id="IPR001640">
    <property type="entry name" value="Lgt"/>
</dbReference>
<comment type="caution">
    <text evidence="8">The sequence shown here is derived from an EMBL/GenBank/DDBJ whole genome shotgun (WGS) entry which is preliminary data.</text>
</comment>
<proteinExistence type="inferred from homology"/>
<keyword evidence="9" id="KW-1185">Reference proteome</keyword>
<keyword evidence="5 7" id="KW-1133">Transmembrane helix</keyword>
<feature type="transmembrane region" description="Helical" evidence="7">
    <location>
        <begin position="214"/>
        <end position="231"/>
    </location>
</feature>
<keyword evidence="2 7" id="KW-1003">Cell membrane</keyword>
<comment type="subcellular location">
    <subcellularLocation>
        <location evidence="7">Cell membrane</location>
        <topology evidence="7">Multi-pass membrane protein</topology>
    </subcellularLocation>
</comment>
<keyword evidence="4 7" id="KW-0812">Transmembrane</keyword>
<dbReference type="EC" id="2.5.1.145" evidence="7"/>
<dbReference type="UniPathway" id="UPA00664"/>
<keyword evidence="8" id="KW-0449">Lipoprotein</keyword>
<comment type="function">
    <text evidence="7">Catalyzes the transfer of the diacylglyceryl group from phosphatidylglycerol to the sulfhydryl group of the N-terminal cysteine of a prolipoprotein, the first step in the formation of mature lipoproteins.</text>
</comment>
<evidence type="ECO:0000256" key="2">
    <source>
        <dbReference type="ARBA" id="ARBA00022475"/>
    </source>
</evidence>
<evidence type="ECO:0000256" key="3">
    <source>
        <dbReference type="ARBA" id="ARBA00022679"/>
    </source>
</evidence>
<feature type="transmembrane region" description="Helical" evidence="7">
    <location>
        <begin position="93"/>
        <end position="113"/>
    </location>
</feature>
<evidence type="ECO:0000256" key="7">
    <source>
        <dbReference type="HAMAP-Rule" id="MF_01147"/>
    </source>
</evidence>
<dbReference type="AlphaFoldDB" id="A0A4Y8WRQ9"/>
<gene>
    <name evidence="7 8" type="primary">lgt</name>
    <name evidence="8" type="ORF">E4P47_01685</name>
</gene>
<evidence type="ECO:0000256" key="5">
    <source>
        <dbReference type="ARBA" id="ARBA00022989"/>
    </source>
</evidence>
<feature type="transmembrane region" description="Helical" evidence="7">
    <location>
        <begin position="21"/>
        <end position="41"/>
    </location>
</feature>
<reference evidence="8 9" key="1">
    <citation type="submission" date="2019-03" db="EMBL/GenBank/DDBJ databases">
        <title>Porphyromonas levii Isolated from the Uterus of Dairy Cows.</title>
        <authorList>
            <person name="Francis A.M."/>
        </authorList>
    </citation>
    <scope>NUCLEOTIDE SEQUENCE [LARGE SCALE GENOMIC DNA]</scope>
    <source>
        <strain evidence="8 9">AF5678</strain>
    </source>
</reference>